<keyword evidence="5" id="KW-1185">Reference proteome</keyword>
<dbReference type="GO" id="GO:0005884">
    <property type="term" value="C:actin filament"/>
    <property type="evidence" value="ECO:0007669"/>
    <property type="project" value="TreeGrafter"/>
</dbReference>
<dbReference type="PANTHER" id="PTHR19961">
    <property type="entry name" value="FIMBRIN/PLASTIN"/>
    <property type="match status" value="1"/>
</dbReference>
<dbReference type="GO" id="GO:0051639">
    <property type="term" value="P:actin filament network formation"/>
    <property type="evidence" value="ECO:0007669"/>
    <property type="project" value="TreeGrafter"/>
</dbReference>
<evidence type="ECO:0000256" key="2">
    <source>
        <dbReference type="ARBA" id="ARBA00023203"/>
    </source>
</evidence>
<dbReference type="InterPro" id="IPR039959">
    <property type="entry name" value="Fimbrin/Plastin"/>
</dbReference>
<dbReference type="GO" id="GO:0051017">
    <property type="term" value="P:actin filament bundle assembly"/>
    <property type="evidence" value="ECO:0007669"/>
    <property type="project" value="InterPro"/>
</dbReference>
<sequence>MRFNILQLLKNLRSRCQGKEFTDARILNWANKKVNITGRTSHMDSFKDKNLSNGLFFLELLSAVGPRQIERSESSPSLSPSTAASINGEDKSSLIGEVSKLTMDDTAFDTAVSSQVENEITSGASIYRVLSLVQS</sequence>
<dbReference type="GO" id="GO:0051015">
    <property type="term" value="F:actin filament binding"/>
    <property type="evidence" value="ECO:0007669"/>
    <property type="project" value="InterPro"/>
</dbReference>
<dbReference type="Gene3D" id="1.10.418.10">
    <property type="entry name" value="Calponin-like domain"/>
    <property type="match status" value="1"/>
</dbReference>
<dbReference type="EMBL" id="WJXA01000004">
    <property type="protein sequence ID" value="KAF7145347.1"/>
    <property type="molecule type" value="Genomic_DNA"/>
</dbReference>
<name>A0A834LRY2_RHOSS</name>
<protein>
    <submittedName>
        <fullName evidence="4">Uncharacterized protein</fullName>
    </submittedName>
</protein>
<feature type="compositionally biased region" description="Low complexity" evidence="3">
    <location>
        <begin position="74"/>
        <end position="85"/>
    </location>
</feature>
<comment type="caution">
    <text evidence="4">The sequence shown here is derived from an EMBL/GenBank/DDBJ whole genome shotgun (WGS) entry which is preliminary data.</text>
</comment>
<keyword evidence="1" id="KW-0677">Repeat</keyword>
<organism evidence="4 5">
    <name type="scientific">Rhododendron simsii</name>
    <name type="common">Sims's rhododendron</name>
    <dbReference type="NCBI Taxonomy" id="118357"/>
    <lineage>
        <taxon>Eukaryota</taxon>
        <taxon>Viridiplantae</taxon>
        <taxon>Streptophyta</taxon>
        <taxon>Embryophyta</taxon>
        <taxon>Tracheophyta</taxon>
        <taxon>Spermatophyta</taxon>
        <taxon>Magnoliopsida</taxon>
        <taxon>eudicotyledons</taxon>
        <taxon>Gunneridae</taxon>
        <taxon>Pentapetalae</taxon>
        <taxon>asterids</taxon>
        <taxon>Ericales</taxon>
        <taxon>Ericaceae</taxon>
        <taxon>Ericoideae</taxon>
        <taxon>Rhodoreae</taxon>
        <taxon>Rhododendron</taxon>
    </lineage>
</organism>
<dbReference type="InterPro" id="IPR036872">
    <property type="entry name" value="CH_dom_sf"/>
</dbReference>
<feature type="region of interest" description="Disordered" evidence="3">
    <location>
        <begin position="69"/>
        <end position="91"/>
    </location>
</feature>
<dbReference type="OrthoDB" id="431378at2759"/>
<keyword evidence="2" id="KW-0009">Actin-binding</keyword>
<evidence type="ECO:0000256" key="1">
    <source>
        <dbReference type="ARBA" id="ARBA00022737"/>
    </source>
</evidence>
<dbReference type="GO" id="GO:0032432">
    <property type="term" value="C:actin filament bundle"/>
    <property type="evidence" value="ECO:0007669"/>
    <property type="project" value="TreeGrafter"/>
</dbReference>
<dbReference type="GO" id="GO:0005737">
    <property type="term" value="C:cytoplasm"/>
    <property type="evidence" value="ECO:0007669"/>
    <property type="project" value="TreeGrafter"/>
</dbReference>
<accession>A0A834LRY2</accession>
<proteinExistence type="predicted"/>
<dbReference type="PANTHER" id="PTHR19961:SF62">
    <property type="entry name" value="FIMBRIN-1"/>
    <property type="match status" value="1"/>
</dbReference>
<dbReference type="Proteomes" id="UP000626092">
    <property type="component" value="Unassembled WGS sequence"/>
</dbReference>
<dbReference type="AlphaFoldDB" id="A0A834LRY2"/>
<reference evidence="4" key="1">
    <citation type="submission" date="2019-11" db="EMBL/GenBank/DDBJ databases">
        <authorList>
            <person name="Liu Y."/>
            <person name="Hou J."/>
            <person name="Li T.-Q."/>
            <person name="Guan C.-H."/>
            <person name="Wu X."/>
            <person name="Wu H.-Z."/>
            <person name="Ling F."/>
            <person name="Zhang R."/>
            <person name="Shi X.-G."/>
            <person name="Ren J.-P."/>
            <person name="Chen E.-F."/>
            <person name="Sun J.-M."/>
        </authorList>
    </citation>
    <scope>NUCLEOTIDE SEQUENCE</scope>
    <source>
        <strain evidence="4">Adult_tree_wgs_1</strain>
        <tissue evidence="4">Leaves</tissue>
    </source>
</reference>
<evidence type="ECO:0000313" key="5">
    <source>
        <dbReference type="Proteomes" id="UP000626092"/>
    </source>
</evidence>
<dbReference type="SUPFAM" id="SSF47576">
    <property type="entry name" value="Calponin-homology domain, CH-domain"/>
    <property type="match status" value="1"/>
</dbReference>
<evidence type="ECO:0000313" key="4">
    <source>
        <dbReference type="EMBL" id="KAF7145347.1"/>
    </source>
</evidence>
<gene>
    <name evidence="4" type="ORF">RHSIM_Rhsim04G0244500</name>
</gene>
<evidence type="ECO:0000256" key="3">
    <source>
        <dbReference type="SAM" id="MobiDB-lite"/>
    </source>
</evidence>